<dbReference type="Proteomes" id="UP001259832">
    <property type="component" value="Unassembled WGS sequence"/>
</dbReference>
<dbReference type="EMBL" id="JASMQC010000049">
    <property type="protein sequence ID" value="KAK1929379.1"/>
    <property type="molecule type" value="Genomic_DNA"/>
</dbReference>
<organism evidence="6 7">
    <name type="scientific">Phytophthora citrophthora</name>
    <dbReference type="NCBI Taxonomy" id="4793"/>
    <lineage>
        <taxon>Eukaryota</taxon>
        <taxon>Sar</taxon>
        <taxon>Stramenopiles</taxon>
        <taxon>Oomycota</taxon>
        <taxon>Peronosporomycetes</taxon>
        <taxon>Peronosporales</taxon>
        <taxon>Peronosporaceae</taxon>
        <taxon>Phytophthora</taxon>
    </lineage>
</organism>
<dbReference type="PANTHER" id="PTHR33129:SF3">
    <property type="entry name" value="HOT SPOT (RHS) PROTEIN, PUTATIVE-RELATED"/>
    <property type="match status" value="1"/>
</dbReference>
<evidence type="ECO:0000256" key="3">
    <source>
        <dbReference type="ARBA" id="ARBA00022525"/>
    </source>
</evidence>
<feature type="chain" id="PRO_5042120235" description="Crinkler effector protein N-terminal domain-containing protein" evidence="4">
    <location>
        <begin position="18"/>
        <end position="605"/>
    </location>
</feature>
<evidence type="ECO:0000256" key="4">
    <source>
        <dbReference type="SAM" id="SignalP"/>
    </source>
</evidence>
<comment type="subcellular location">
    <subcellularLocation>
        <location evidence="1">Host cell</location>
    </subcellularLocation>
    <subcellularLocation>
        <location evidence="2">Secreted</location>
    </subcellularLocation>
</comment>
<accession>A0AAD9LBP2</accession>
<dbReference type="InterPro" id="IPR045379">
    <property type="entry name" value="Crinkler_N"/>
</dbReference>
<reference evidence="6" key="1">
    <citation type="submission" date="2023-08" db="EMBL/GenBank/DDBJ databases">
        <title>Reference Genome Resource for the Citrus Pathogen Phytophthora citrophthora.</title>
        <authorList>
            <person name="Moller H."/>
            <person name="Coetzee B."/>
            <person name="Rose L.J."/>
            <person name="Van Niekerk J.M."/>
        </authorList>
    </citation>
    <scope>NUCLEOTIDE SEQUENCE</scope>
    <source>
        <strain evidence="6">STE-U-9442</strain>
    </source>
</reference>
<evidence type="ECO:0000256" key="2">
    <source>
        <dbReference type="ARBA" id="ARBA00004613"/>
    </source>
</evidence>
<dbReference type="GO" id="GO:0005576">
    <property type="term" value="C:extracellular region"/>
    <property type="evidence" value="ECO:0007669"/>
    <property type="project" value="UniProtKB-SubCell"/>
</dbReference>
<protein>
    <recommendedName>
        <fullName evidence="5">Crinkler effector protein N-terminal domain-containing protein</fullName>
    </recommendedName>
</protein>
<dbReference type="InterPro" id="IPR052980">
    <property type="entry name" value="Crinkler_effector"/>
</dbReference>
<sequence>MVKLFCVLVGVAGNAFPVNINESESVGDLKNVIKGENSATITCDAKDLQLFLARTKDGAWLGLDEAGAASVALDKGGHPQHLNTKLVEMGSMERLNMCVGKLPDQDQVHVLVVIPPEDPPRKKQRVGDVELMNFTTNEQAELDAICELGQRLTREDLVKGALLVKIPQKILRVNLSGGLYVRQEYWDVHAIMNEGLNPEDRVLVIGSPGIGKSVFGVFLLLLFMSERKNVAYRPLGNDARILFFTWNGIEKRYDGTLWPVSGHQYEGLFDGKEFGTPWAVTAIFVHSYLFASPRTKNYNEFVKERCTRVYMNPWTKDECQEYADAVGLMEDEWFIRHSLVGGKSRQLFSSKLTIDGLKNEVSKAIPDDFTKLETVVKGVENGKFSDMMKNTLFEMYRDVEEPGQCFMRFASAFIESMVSATYHGEKNDNIKNLLKTSDPNLQAWRGRVCERFLLRDAAIREIRVRPLDDETRRQTIRSLGPYNATSTSVQAASDIHAEKMVYLPESKNFPAIDGVLIVPAERRLIYLQATIARRHPIKHQRFKDIIEILKDCGEFADYRHILLFLVEGDTYDQFRHQNYENMNEEDRQKPDSLGVKVTQYVGKII</sequence>
<keyword evidence="3" id="KW-0964">Secreted</keyword>
<proteinExistence type="predicted"/>
<dbReference type="Pfam" id="PF20147">
    <property type="entry name" value="Crinkler"/>
    <property type="match status" value="1"/>
</dbReference>
<keyword evidence="4" id="KW-0732">Signal</keyword>
<dbReference type="GO" id="GO:0043657">
    <property type="term" value="C:host cell"/>
    <property type="evidence" value="ECO:0007669"/>
    <property type="project" value="UniProtKB-SubCell"/>
</dbReference>
<feature type="domain" description="Crinkler effector protein N-terminal" evidence="5">
    <location>
        <begin position="2"/>
        <end position="113"/>
    </location>
</feature>
<gene>
    <name evidence="6" type="ORF">P3T76_015131</name>
</gene>
<dbReference type="PANTHER" id="PTHR33129">
    <property type="entry name" value="PROTEIN KINASE DOMAIN-CONTAINING PROTEIN-RELATED"/>
    <property type="match status" value="1"/>
</dbReference>
<evidence type="ECO:0000259" key="5">
    <source>
        <dbReference type="Pfam" id="PF20147"/>
    </source>
</evidence>
<name>A0AAD9LBP2_9STRA</name>
<evidence type="ECO:0000256" key="1">
    <source>
        <dbReference type="ARBA" id="ARBA00004340"/>
    </source>
</evidence>
<evidence type="ECO:0000313" key="6">
    <source>
        <dbReference type="EMBL" id="KAK1929379.1"/>
    </source>
</evidence>
<feature type="signal peptide" evidence="4">
    <location>
        <begin position="1"/>
        <end position="17"/>
    </location>
</feature>
<comment type="caution">
    <text evidence="6">The sequence shown here is derived from an EMBL/GenBank/DDBJ whole genome shotgun (WGS) entry which is preliminary data.</text>
</comment>
<keyword evidence="7" id="KW-1185">Reference proteome</keyword>
<dbReference type="AlphaFoldDB" id="A0AAD9LBP2"/>
<evidence type="ECO:0000313" key="7">
    <source>
        <dbReference type="Proteomes" id="UP001259832"/>
    </source>
</evidence>